<evidence type="ECO:0000256" key="6">
    <source>
        <dbReference type="ARBA" id="ARBA00022692"/>
    </source>
</evidence>
<evidence type="ECO:0000256" key="4">
    <source>
        <dbReference type="ARBA" id="ARBA00013533"/>
    </source>
</evidence>
<protein>
    <recommendedName>
        <fullName evidence="4">Golgi apparatus membrane protein TVP38</fullName>
    </recommendedName>
    <alternativeName>
        <fullName evidence="5">Golgi apparatus membrane protein tvp38</fullName>
    </alternativeName>
</protein>
<dbReference type="Pfam" id="PF09335">
    <property type="entry name" value="VTT_dom"/>
    <property type="match status" value="1"/>
</dbReference>
<evidence type="ECO:0000256" key="9">
    <source>
        <dbReference type="ARBA" id="ARBA00023136"/>
    </source>
</evidence>
<dbReference type="InterPro" id="IPR051076">
    <property type="entry name" value="Golgi_membrane_TVP38/TMEM64"/>
</dbReference>
<dbReference type="EMBL" id="KZ819662">
    <property type="protein sequence ID" value="PWN31153.1"/>
    <property type="molecule type" value="Genomic_DNA"/>
</dbReference>
<feature type="non-terminal residue" evidence="12">
    <location>
        <position position="259"/>
    </location>
</feature>
<evidence type="ECO:0000256" key="2">
    <source>
        <dbReference type="ARBA" id="ARBA00004653"/>
    </source>
</evidence>
<feature type="transmembrane region" description="Helical" evidence="10">
    <location>
        <begin position="163"/>
        <end position="183"/>
    </location>
</feature>
<gene>
    <name evidence="12" type="ORF">BDZ90DRAFT_215825</name>
</gene>
<evidence type="ECO:0000256" key="10">
    <source>
        <dbReference type="SAM" id="Phobius"/>
    </source>
</evidence>
<keyword evidence="8" id="KW-0333">Golgi apparatus</keyword>
<evidence type="ECO:0000256" key="8">
    <source>
        <dbReference type="ARBA" id="ARBA00023034"/>
    </source>
</evidence>
<dbReference type="RefSeq" id="XP_025365765.1">
    <property type="nucleotide sequence ID" value="XM_025504248.1"/>
</dbReference>
<name>A0A316V4J6_9BASI</name>
<comment type="subcellular location">
    <subcellularLocation>
        <location evidence="2">Golgi apparatus membrane</location>
        <topology evidence="2">Multi-pass membrane protein</topology>
    </subcellularLocation>
</comment>
<dbReference type="GeneID" id="37026071"/>
<sequence>MWASIKKMLRNWRTWIKWRYWYYYLALVLIAVMVAFFTIYHRQIIDWLTPISQKVNSVKWGWVIPVAILFVISFPPLFGHEIVAILCGIVYPLWIAFGVVALGTLLGELGNFWAFKWCFRRLAEKYERKSLNYACMAHIVREGGFLVILIARLSAIPGHFTTAVFATVGMNVFIFTLAALLSMPKQLAVVYLGEAIREAGEGGEESTKSKVIKYVVLAISAIITLAAAWYLYDKMEKARPTVQARLRAKRYTMLSEARS</sequence>
<comment type="function">
    <text evidence="1">Golgi membrane protein involved in vesicular trafficking and spindle migration.</text>
</comment>
<evidence type="ECO:0000259" key="11">
    <source>
        <dbReference type="Pfam" id="PF09335"/>
    </source>
</evidence>
<evidence type="ECO:0000256" key="7">
    <source>
        <dbReference type="ARBA" id="ARBA00022989"/>
    </source>
</evidence>
<keyword evidence="6 10" id="KW-0812">Transmembrane</keyword>
<evidence type="ECO:0000313" key="12">
    <source>
        <dbReference type="EMBL" id="PWN31153.1"/>
    </source>
</evidence>
<evidence type="ECO:0000313" key="13">
    <source>
        <dbReference type="Proteomes" id="UP000245884"/>
    </source>
</evidence>
<dbReference type="PANTHER" id="PTHR47549">
    <property type="entry name" value="GOLGI APPARATUS MEMBRANE PROTEIN TVP38-RELATED"/>
    <property type="match status" value="1"/>
</dbReference>
<proteinExistence type="inferred from homology"/>
<evidence type="ECO:0000256" key="3">
    <source>
        <dbReference type="ARBA" id="ARBA00008640"/>
    </source>
</evidence>
<dbReference type="OrthoDB" id="166803at2759"/>
<feature type="transmembrane region" description="Helical" evidence="10">
    <location>
        <begin position="211"/>
        <end position="232"/>
    </location>
</feature>
<feature type="transmembrane region" description="Helical" evidence="10">
    <location>
        <begin position="60"/>
        <end position="78"/>
    </location>
</feature>
<comment type="similarity">
    <text evidence="3">Belongs to the TVP38/TMEM64 family.</text>
</comment>
<keyword evidence="9 10" id="KW-0472">Membrane</keyword>
<dbReference type="GO" id="GO:0000139">
    <property type="term" value="C:Golgi membrane"/>
    <property type="evidence" value="ECO:0007669"/>
    <property type="project" value="UniProtKB-SubCell"/>
</dbReference>
<evidence type="ECO:0000256" key="5">
    <source>
        <dbReference type="ARBA" id="ARBA00020673"/>
    </source>
</evidence>
<keyword evidence="7 10" id="KW-1133">Transmembrane helix</keyword>
<feature type="transmembrane region" description="Helical" evidence="10">
    <location>
        <begin position="21"/>
        <end position="40"/>
    </location>
</feature>
<accession>A0A316V4J6</accession>
<evidence type="ECO:0000256" key="1">
    <source>
        <dbReference type="ARBA" id="ARBA00002978"/>
    </source>
</evidence>
<feature type="transmembrane region" description="Helical" evidence="10">
    <location>
        <begin position="85"/>
        <end position="106"/>
    </location>
</feature>
<dbReference type="STRING" id="1569628.A0A316V4J6"/>
<keyword evidence="13" id="KW-1185">Reference proteome</keyword>
<organism evidence="12 13">
    <name type="scientific">Jaminaea rosea</name>
    <dbReference type="NCBI Taxonomy" id="1569628"/>
    <lineage>
        <taxon>Eukaryota</taxon>
        <taxon>Fungi</taxon>
        <taxon>Dikarya</taxon>
        <taxon>Basidiomycota</taxon>
        <taxon>Ustilaginomycotina</taxon>
        <taxon>Exobasidiomycetes</taxon>
        <taxon>Microstromatales</taxon>
        <taxon>Microstromatales incertae sedis</taxon>
        <taxon>Jaminaea</taxon>
    </lineage>
</organism>
<dbReference type="InterPro" id="IPR032816">
    <property type="entry name" value="VTT_dom"/>
</dbReference>
<reference evidence="12 13" key="1">
    <citation type="journal article" date="2018" name="Mol. Biol. Evol.">
        <title>Broad Genomic Sampling Reveals a Smut Pathogenic Ancestry of the Fungal Clade Ustilaginomycotina.</title>
        <authorList>
            <person name="Kijpornyongpan T."/>
            <person name="Mondo S.J."/>
            <person name="Barry K."/>
            <person name="Sandor L."/>
            <person name="Lee J."/>
            <person name="Lipzen A."/>
            <person name="Pangilinan J."/>
            <person name="LaButti K."/>
            <person name="Hainaut M."/>
            <person name="Henrissat B."/>
            <person name="Grigoriev I.V."/>
            <person name="Spatafora J.W."/>
            <person name="Aime M.C."/>
        </authorList>
    </citation>
    <scope>NUCLEOTIDE SEQUENCE [LARGE SCALE GENOMIC DNA]</scope>
    <source>
        <strain evidence="12 13">MCA 5214</strain>
    </source>
</reference>
<dbReference type="Proteomes" id="UP000245884">
    <property type="component" value="Unassembled WGS sequence"/>
</dbReference>
<feature type="domain" description="VTT" evidence="11">
    <location>
        <begin position="80"/>
        <end position="194"/>
    </location>
</feature>
<dbReference type="PANTHER" id="PTHR47549:SF2">
    <property type="entry name" value="GOLGI APPARATUS MEMBRANE PROTEIN TVP38"/>
    <property type="match status" value="1"/>
</dbReference>
<dbReference type="AlphaFoldDB" id="A0A316V4J6"/>